<organism evidence="1 2">
    <name type="scientific">Amycolatopsis vastitatis</name>
    <dbReference type="NCBI Taxonomy" id="1905142"/>
    <lineage>
        <taxon>Bacteria</taxon>
        <taxon>Bacillati</taxon>
        <taxon>Actinomycetota</taxon>
        <taxon>Actinomycetes</taxon>
        <taxon>Pseudonocardiales</taxon>
        <taxon>Pseudonocardiaceae</taxon>
        <taxon>Amycolatopsis</taxon>
    </lineage>
</organism>
<sequence length="67" mass="7825">MTSCDYVHETRRADLSLIDHSGLAVQPARVLQNIENAAEQAARRLSERTASRRKRRWEISRLFDKFP</sequence>
<proteinExistence type="predicted"/>
<dbReference type="RefSeq" id="WP_093953890.1">
    <property type="nucleotide sequence ID" value="NZ_NMUL01000070.1"/>
</dbReference>
<dbReference type="Proteomes" id="UP000215199">
    <property type="component" value="Unassembled WGS sequence"/>
</dbReference>
<keyword evidence="2" id="KW-1185">Reference proteome</keyword>
<evidence type="ECO:0000313" key="1">
    <source>
        <dbReference type="EMBL" id="OXM59775.1"/>
    </source>
</evidence>
<dbReference type="AlphaFoldDB" id="A0A229SLD9"/>
<name>A0A229SLD9_9PSEU</name>
<evidence type="ECO:0000313" key="2">
    <source>
        <dbReference type="Proteomes" id="UP000215199"/>
    </source>
</evidence>
<accession>A0A229SLD9</accession>
<gene>
    <name evidence="1" type="ORF">CF165_45755</name>
</gene>
<protein>
    <submittedName>
        <fullName evidence="1">Uncharacterized protein</fullName>
    </submittedName>
</protein>
<dbReference type="EMBL" id="NMUL01000070">
    <property type="protein sequence ID" value="OXM59775.1"/>
    <property type="molecule type" value="Genomic_DNA"/>
</dbReference>
<comment type="caution">
    <text evidence="1">The sequence shown here is derived from an EMBL/GenBank/DDBJ whole genome shotgun (WGS) entry which is preliminary data.</text>
</comment>
<reference evidence="2" key="1">
    <citation type="submission" date="2017-07" db="EMBL/GenBank/DDBJ databases">
        <title>Comparative genome mining reveals phylogenetic distribution patterns of secondary metabolites in Amycolatopsis.</title>
        <authorList>
            <person name="Adamek M."/>
            <person name="Alanjary M."/>
            <person name="Sales-Ortells H."/>
            <person name="Goodfellow M."/>
            <person name="Bull A.T."/>
            <person name="Kalinowski J."/>
            <person name="Ziemert N."/>
        </authorList>
    </citation>
    <scope>NUCLEOTIDE SEQUENCE [LARGE SCALE GENOMIC DNA]</scope>
    <source>
        <strain evidence="2">H5</strain>
    </source>
</reference>